<dbReference type="EMBL" id="CP144695">
    <property type="protein sequence ID" value="WVZ04888.1"/>
    <property type="molecule type" value="Genomic_DNA"/>
</dbReference>
<evidence type="ECO:0000313" key="2">
    <source>
        <dbReference type="Proteomes" id="UP001374535"/>
    </source>
</evidence>
<keyword evidence="2" id="KW-1185">Reference proteome</keyword>
<dbReference type="AlphaFoldDB" id="A0AAQ3NA67"/>
<sequence>MLLQLFLPLSQEYQKCHQASALKLVEVLLDGYDLLKYPNESFPASPMMISTTVVPPTPNPAYQTCVDRTVLYLKQLKEHESFPTPPMTISTTVVPLTLNPAYQTCVDRTVLYLKQLKERLHTVSKDADLAFLN</sequence>
<reference evidence="1 2" key="1">
    <citation type="journal article" date="2023" name="Life. Sci Alliance">
        <title>Evolutionary insights into 3D genome organization and epigenetic landscape of Vigna mungo.</title>
        <authorList>
            <person name="Junaid A."/>
            <person name="Singh B."/>
            <person name="Bhatia S."/>
        </authorList>
    </citation>
    <scope>NUCLEOTIDE SEQUENCE [LARGE SCALE GENOMIC DNA]</scope>
    <source>
        <strain evidence="1">Urdbean</strain>
    </source>
</reference>
<evidence type="ECO:0000313" key="1">
    <source>
        <dbReference type="EMBL" id="WVZ04888.1"/>
    </source>
</evidence>
<accession>A0AAQ3NA67</accession>
<proteinExistence type="predicted"/>
<protein>
    <submittedName>
        <fullName evidence="1">Uncharacterized protein</fullName>
    </submittedName>
</protein>
<name>A0AAQ3NA67_VIGMU</name>
<organism evidence="1 2">
    <name type="scientific">Vigna mungo</name>
    <name type="common">Black gram</name>
    <name type="synonym">Phaseolus mungo</name>
    <dbReference type="NCBI Taxonomy" id="3915"/>
    <lineage>
        <taxon>Eukaryota</taxon>
        <taxon>Viridiplantae</taxon>
        <taxon>Streptophyta</taxon>
        <taxon>Embryophyta</taxon>
        <taxon>Tracheophyta</taxon>
        <taxon>Spermatophyta</taxon>
        <taxon>Magnoliopsida</taxon>
        <taxon>eudicotyledons</taxon>
        <taxon>Gunneridae</taxon>
        <taxon>Pentapetalae</taxon>
        <taxon>rosids</taxon>
        <taxon>fabids</taxon>
        <taxon>Fabales</taxon>
        <taxon>Fabaceae</taxon>
        <taxon>Papilionoideae</taxon>
        <taxon>50 kb inversion clade</taxon>
        <taxon>NPAAA clade</taxon>
        <taxon>indigoferoid/millettioid clade</taxon>
        <taxon>Phaseoleae</taxon>
        <taxon>Vigna</taxon>
    </lineage>
</organism>
<dbReference type="Proteomes" id="UP001374535">
    <property type="component" value="Chromosome 6"/>
</dbReference>
<gene>
    <name evidence="1" type="ORF">V8G54_018234</name>
</gene>